<protein>
    <submittedName>
        <fullName evidence="2">Uncharacterized protein</fullName>
    </submittedName>
</protein>
<accession>A0A3L6TB24</accession>
<evidence type="ECO:0000313" key="3">
    <source>
        <dbReference type="Proteomes" id="UP000275267"/>
    </source>
</evidence>
<evidence type="ECO:0000256" key="1">
    <source>
        <dbReference type="SAM" id="Phobius"/>
    </source>
</evidence>
<keyword evidence="1" id="KW-0812">Transmembrane</keyword>
<name>A0A3L6TB24_PANMI</name>
<keyword evidence="3" id="KW-1185">Reference proteome</keyword>
<comment type="caution">
    <text evidence="2">The sequence shown here is derived from an EMBL/GenBank/DDBJ whole genome shotgun (WGS) entry which is preliminary data.</text>
</comment>
<sequence length="66" mass="7539">MQRIERKIWAQTNSELREIWNELKTVQQQLEKATAHWARAACLLAHVLLALFVVIAGLMLGRGKAN</sequence>
<dbReference type="AlphaFoldDB" id="A0A3L6TB24"/>
<proteinExistence type="predicted"/>
<dbReference type="Proteomes" id="UP000275267">
    <property type="component" value="Unassembled WGS sequence"/>
</dbReference>
<evidence type="ECO:0000313" key="2">
    <source>
        <dbReference type="EMBL" id="RLN34657.1"/>
    </source>
</evidence>
<dbReference type="EMBL" id="PQIB02000002">
    <property type="protein sequence ID" value="RLN34657.1"/>
    <property type="molecule type" value="Genomic_DNA"/>
</dbReference>
<gene>
    <name evidence="2" type="ORF">C2845_PM03G32670</name>
</gene>
<organism evidence="2 3">
    <name type="scientific">Panicum miliaceum</name>
    <name type="common">Proso millet</name>
    <name type="synonym">Broomcorn millet</name>
    <dbReference type="NCBI Taxonomy" id="4540"/>
    <lineage>
        <taxon>Eukaryota</taxon>
        <taxon>Viridiplantae</taxon>
        <taxon>Streptophyta</taxon>
        <taxon>Embryophyta</taxon>
        <taxon>Tracheophyta</taxon>
        <taxon>Spermatophyta</taxon>
        <taxon>Magnoliopsida</taxon>
        <taxon>Liliopsida</taxon>
        <taxon>Poales</taxon>
        <taxon>Poaceae</taxon>
        <taxon>PACMAD clade</taxon>
        <taxon>Panicoideae</taxon>
        <taxon>Panicodae</taxon>
        <taxon>Paniceae</taxon>
        <taxon>Panicinae</taxon>
        <taxon>Panicum</taxon>
        <taxon>Panicum sect. Panicum</taxon>
    </lineage>
</organism>
<keyword evidence="1" id="KW-1133">Transmembrane helix</keyword>
<reference evidence="3" key="1">
    <citation type="journal article" date="2019" name="Nat. Commun.">
        <title>The genome of broomcorn millet.</title>
        <authorList>
            <person name="Zou C."/>
            <person name="Miki D."/>
            <person name="Li D."/>
            <person name="Tang Q."/>
            <person name="Xiao L."/>
            <person name="Rajput S."/>
            <person name="Deng P."/>
            <person name="Jia W."/>
            <person name="Huang R."/>
            <person name="Zhang M."/>
            <person name="Sun Y."/>
            <person name="Hu J."/>
            <person name="Fu X."/>
            <person name="Schnable P.S."/>
            <person name="Li F."/>
            <person name="Zhang H."/>
            <person name="Feng B."/>
            <person name="Zhu X."/>
            <person name="Liu R."/>
            <person name="Schnable J.C."/>
            <person name="Zhu J.-K."/>
            <person name="Zhang H."/>
        </authorList>
    </citation>
    <scope>NUCLEOTIDE SEQUENCE [LARGE SCALE GENOMIC DNA]</scope>
</reference>
<feature type="transmembrane region" description="Helical" evidence="1">
    <location>
        <begin position="37"/>
        <end position="60"/>
    </location>
</feature>
<keyword evidence="1" id="KW-0472">Membrane</keyword>